<organism evidence="1 2">
    <name type="scientific">Rotaria magnacalcarata</name>
    <dbReference type="NCBI Taxonomy" id="392030"/>
    <lineage>
        <taxon>Eukaryota</taxon>
        <taxon>Metazoa</taxon>
        <taxon>Spiralia</taxon>
        <taxon>Gnathifera</taxon>
        <taxon>Rotifera</taxon>
        <taxon>Eurotatoria</taxon>
        <taxon>Bdelloidea</taxon>
        <taxon>Philodinida</taxon>
        <taxon>Philodinidae</taxon>
        <taxon>Rotaria</taxon>
    </lineage>
</organism>
<sequence>VTTQNYIPNYEGAPLNASVLKQITAVGGQYIEYENETSADILVLVNNWSTDTQQEASELQTCEDYSVLDIKTNKSIIVYA</sequence>
<comment type="caution">
    <text evidence="1">The sequence shown here is derived from an EMBL/GenBank/DDBJ whole genome shotgun (WGS) entry which is preliminary data.</text>
</comment>
<feature type="non-terminal residue" evidence="1">
    <location>
        <position position="1"/>
    </location>
</feature>
<protein>
    <submittedName>
        <fullName evidence="1">Uncharacterized protein</fullName>
    </submittedName>
</protein>
<proteinExistence type="predicted"/>
<feature type="non-terminal residue" evidence="1">
    <location>
        <position position="80"/>
    </location>
</feature>
<evidence type="ECO:0000313" key="2">
    <source>
        <dbReference type="Proteomes" id="UP000676336"/>
    </source>
</evidence>
<evidence type="ECO:0000313" key="1">
    <source>
        <dbReference type="EMBL" id="CAF4775044.1"/>
    </source>
</evidence>
<name>A0A8S3BG23_9BILA</name>
<dbReference type="AlphaFoldDB" id="A0A8S3BG23"/>
<reference evidence="1" key="1">
    <citation type="submission" date="2021-02" db="EMBL/GenBank/DDBJ databases">
        <authorList>
            <person name="Nowell W R."/>
        </authorList>
    </citation>
    <scope>NUCLEOTIDE SEQUENCE</scope>
</reference>
<dbReference type="Proteomes" id="UP000676336">
    <property type="component" value="Unassembled WGS sequence"/>
</dbReference>
<gene>
    <name evidence="1" type="ORF">SMN809_LOCUS46096</name>
</gene>
<dbReference type="EMBL" id="CAJOBI010142696">
    <property type="protein sequence ID" value="CAF4775044.1"/>
    <property type="molecule type" value="Genomic_DNA"/>
</dbReference>
<accession>A0A8S3BG23</accession>